<evidence type="ECO:0000256" key="2">
    <source>
        <dbReference type="ARBA" id="ARBA00022475"/>
    </source>
</evidence>
<feature type="domain" description="Preflagellin peptidase C-terminal" evidence="9">
    <location>
        <begin position="293"/>
        <end position="329"/>
    </location>
</feature>
<feature type="transmembrane region" description="Helical" evidence="7">
    <location>
        <begin position="37"/>
        <end position="56"/>
    </location>
</feature>
<gene>
    <name evidence="10" type="ORF">J2753_002842</name>
</gene>
<keyword evidence="10" id="KW-0378">Hydrolase</keyword>
<evidence type="ECO:0000256" key="1">
    <source>
        <dbReference type="ARBA" id="ARBA00004651"/>
    </source>
</evidence>
<evidence type="ECO:0000256" key="5">
    <source>
        <dbReference type="ARBA" id="ARBA00023136"/>
    </source>
</evidence>
<protein>
    <submittedName>
        <fullName evidence="10">Preflagellin peptidase FlaK</fullName>
        <ecNumber evidence="10">3.4.23.52</ecNumber>
    </submittedName>
</protein>
<keyword evidence="11" id="KW-1185">Reference proteome</keyword>
<keyword evidence="3 7" id="KW-0812">Transmembrane</keyword>
<feature type="transmembrane region" description="Helical" evidence="7">
    <location>
        <begin position="68"/>
        <end position="86"/>
    </location>
</feature>
<dbReference type="RefSeq" id="WP_209492661.1">
    <property type="nucleotide sequence ID" value="NZ_JAGGLC010000007.1"/>
</dbReference>
<feature type="region of interest" description="Disordered" evidence="6">
    <location>
        <begin position="231"/>
        <end position="262"/>
    </location>
</feature>
<dbReference type="Pfam" id="PF01478">
    <property type="entry name" value="Peptidase_A24"/>
    <property type="match status" value="1"/>
</dbReference>
<keyword evidence="4 7" id="KW-1133">Transmembrane helix</keyword>
<feature type="transmembrane region" description="Helical" evidence="7">
    <location>
        <begin position="312"/>
        <end position="334"/>
    </location>
</feature>
<evidence type="ECO:0000256" key="3">
    <source>
        <dbReference type="ARBA" id="ARBA00022692"/>
    </source>
</evidence>
<comment type="subcellular location">
    <subcellularLocation>
        <location evidence="1">Cell membrane</location>
        <topology evidence="1">Multi-pass membrane protein</topology>
    </subcellularLocation>
</comment>
<dbReference type="Proteomes" id="UP000823736">
    <property type="component" value="Unassembled WGS sequence"/>
</dbReference>
<dbReference type="Pfam" id="PF06847">
    <property type="entry name" value="Arc_PepC_II"/>
    <property type="match status" value="1"/>
</dbReference>
<evidence type="ECO:0000313" key="11">
    <source>
        <dbReference type="Proteomes" id="UP000823736"/>
    </source>
</evidence>
<dbReference type="GO" id="GO:0005886">
    <property type="term" value="C:plasma membrane"/>
    <property type="evidence" value="ECO:0007669"/>
    <property type="project" value="UniProtKB-SubCell"/>
</dbReference>
<evidence type="ECO:0000256" key="6">
    <source>
        <dbReference type="SAM" id="MobiDB-lite"/>
    </source>
</evidence>
<dbReference type="Gene3D" id="1.20.120.1220">
    <property type="match status" value="1"/>
</dbReference>
<evidence type="ECO:0000256" key="4">
    <source>
        <dbReference type="ARBA" id="ARBA00022989"/>
    </source>
</evidence>
<name>A0A8T4H0V8_9EURY</name>
<dbReference type="PANTHER" id="PTHR36506:SF1">
    <property type="entry name" value="PREFLAGELLIN PEPTIDASE"/>
    <property type="match status" value="1"/>
</dbReference>
<dbReference type="EMBL" id="JAGGLC010000007">
    <property type="protein sequence ID" value="MBP1988320.1"/>
    <property type="molecule type" value="Genomic_DNA"/>
</dbReference>
<proteinExistence type="predicted"/>
<dbReference type="PANTHER" id="PTHR36506">
    <property type="entry name" value="PREFLAGELLIN PEPTIDASE"/>
    <property type="match status" value="1"/>
</dbReference>
<dbReference type="InterPro" id="IPR000045">
    <property type="entry name" value="Prepilin_IV_endopep_pep"/>
</dbReference>
<dbReference type="EC" id="3.4.23.52" evidence="10"/>
<dbReference type="AlphaFoldDB" id="A0A8T4H0V8"/>
<dbReference type="OrthoDB" id="19094at2157"/>
<feature type="transmembrane region" description="Helical" evidence="7">
    <location>
        <begin position="133"/>
        <end position="158"/>
    </location>
</feature>
<evidence type="ECO:0000259" key="8">
    <source>
        <dbReference type="Pfam" id="PF01478"/>
    </source>
</evidence>
<evidence type="ECO:0000313" key="10">
    <source>
        <dbReference type="EMBL" id="MBP1988320.1"/>
    </source>
</evidence>
<feature type="domain" description="Prepilin type IV endopeptidase peptidase" evidence="8">
    <location>
        <begin position="15"/>
        <end position="149"/>
    </location>
</feature>
<dbReference type="GO" id="GO:0004190">
    <property type="term" value="F:aspartic-type endopeptidase activity"/>
    <property type="evidence" value="ECO:0007669"/>
    <property type="project" value="InterPro"/>
</dbReference>
<comment type="caution">
    <text evidence="10">The sequence shown here is derived from an EMBL/GenBank/DDBJ whole genome shotgun (WGS) entry which is preliminary data.</text>
</comment>
<feature type="transmembrane region" description="Helical" evidence="7">
    <location>
        <begin position="98"/>
        <end position="113"/>
    </location>
</feature>
<sequence length="340" mass="36614">MFGTVASLGDGLRLLAVPLLGWAALRDVRTRRVPNWIWYAIGGLGLALLAADLYALAPFTSAFARLQLFRVLVSVGFVIPLAYVFWRLGGFGGADAKALMALAVLFPTYPAYYPPVSVFGTALPPVLPAEPTLVGVFSLTVLTNTVLVGALFPVALAARNALAGRLSPVMFLARVVPVEELTDHHGRLFEDRSGITRSGLDVDALRMYLRWRGVSLADLRANPERYRDPASVAKTFDPTDGAVDAEGVEHGPVDGESSDFEPNDDYDDPWAAARFLEELEGPSYGTDAETLHEGLDTVVSEDEVWLSPGMPFIVPMFVGLVIALTYGDLLYSVLTALGTA</sequence>
<evidence type="ECO:0000259" key="9">
    <source>
        <dbReference type="Pfam" id="PF06847"/>
    </source>
</evidence>
<organism evidence="10 11">
    <name type="scientific">Halolamina salifodinae</name>
    <dbReference type="NCBI Taxonomy" id="1202767"/>
    <lineage>
        <taxon>Archaea</taxon>
        <taxon>Methanobacteriati</taxon>
        <taxon>Methanobacteriota</taxon>
        <taxon>Stenosarchaea group</taxon>
        <taxon>Halobacteria</taxon>
        <taxon>Halobacteriales</taxon>
        <taxon>Haloferacaceae</taxon>
    </lineage>
</organism>
<keyword evidence="2" id="KW-1003">Cell membrane</keyword>
<evidence type="ECO:0000256" key="7">
    <source>
        <dbReference type="SAM" id="Phobius"/>
    </source>
</evidence>
<dbReference type="InterPro" id="IPR052218">
    <property type="entry name" value="Preflagellin_Peptidase"/>
</dbReference>
<dbReference type="InterPro" id="IPR009655">
    <property type="entry name" value="Preflagellin_peptidase_C"/>
</dbReference>
<keyword evidence="5 7" id="KW-0472">Membrane</keyword>
<accession>A0A8T4H0V8</accession>
<reference evidence="10" key="1">
    <citation type="submission" date="2021-03" db="EMBL/GenBank/DDBJ databases">
        <title>Genomic Encyclopedia of Type Strains, Phase IV (KMG-IV): sequencing the most valuable type-strain genomes for metagenomic binning, comparative biology and taxonomic classification.</title>
        <authorList>
            <person name="Goeker M."/>
        </authorList>
    </citation>
    <scope>NUCLEOTIDE SEQUENCE</scope>
    <source>
        <strain evidence="10">DSM 26232</strain>
    </source>
</reference>